<feature type="transmembrane region" description="Helical" evidence="10">
    <location>
        <begin position="61"/>
        <end position="79"/>
    </location>
</feature>
<feature type="binding site" evidence="10">
    <location>
        <position position="74"/>
    </location>
    <ligand>
        <name>Na(+)</name>
        <dbReference type="ChEBI" id="CHEBI:29101"/>
        <note>structural</note>
    </ligand>
</feature>
<keyword evidence="10" id="KW-0915">Sodium</keyword>
<keyword evidence="3 10" id="KW-0812">Transmembrane</keyword>
<comment type="activity regulation">
    <text evidence="10">Na(+) is not transported, but it plays an essential structural role and its presence is essential for fluoride channel function.</text>
</comment>
<protein>
    <recommendedName>
        <fullName evidence="10">Fluoride-specific ion channel FluC</fullName>
    </recommendedName>
</protein>
<dbReference type="Proteomes" id="UP000515856">
    <property type="component" value="Chromosome"/>
</dbReference>
<organism evidence="11 12">
    <name type="scientific">[Eubacterium] hominis</name>
    <dbReference type="NCBI Taxonomy" id="2764325"/>
    <lineage>
        <taxon>Bacteria</taxon>
        <taxon>Bacillati</taxon>
        <taxon>Bacillota</taxon>
        <taxon>Erysipelotrichia</taxon>
        <taxon>Erysipelotrichales</taxon>
        <taxon>Erysipelotrichaceae</taxon>
        <taxon>Amedibacillus</taxon>
    </lineage>
</organism>
<evidence type="ECO:0000256" key="9">
    <source>
        <dbReference type="ARBA" id="ARBA00049940"/>
    </source>
</evidence>
<dbReference type="PANTHER" id="PTHR28259:SF1">
    <property type="entry name" value="FLUORIDE EXPORT PROTEIN 1-RELATED"/>
    <property type="match status" value="1"/>
</dbReference>
<feature type="transmembrane region" description="Helical" evidence="10">
    <location>
        <begin position="27"/>
        <end position="49"/>
    </location>
</feature>
<keyword evidence="5 10" id="KW-0472">Membrane</keyword>
<evidence type="ECO:0000256" key="5">
    <source>
        <dbReference type="ARBA" id="ARBA00023136"/>
    </source>
</evidence>
<comment type="subcellular location">
    <subcellularLocation>
        <location evidence="1 10">Cell membrane</location>
        <topology evidence="1 10">Multi-pass membrane protein</topology>
    </subcellularLocation>
</comment>
<dbReference type="PANTHER" id="PTHR28259">
    <property type="entry name" value="FLUORIDE EXPORT PROTEIN 1-RELATED"/>
    <property type="match status" value="1"/>
</dbReference>
<dbReference type="RefSeq" id="WP_117455843.1">
    <property type="nucleotide sequence ID" value="NZ_CP060636.1"/>
</dbReference>
<sequence length="126" mass="13448">MKAFLYVGLGGAIGAMARYGFSMISMKAAIPINTLLINILGSILIGFIAQLALSSHVSPQLVLLIKTGICGGFTTFSTFSLETFQLIEKKAWLPAVSYIFTSVMLCVIGVSLGMYGASLLTRKFSL</sequence>
<evidence type="ECO:0000256" key="10">
    <source>
        <dbReference type="HAMAP-Rule" id="MF_00454"/>
    </source>
</evidence>
<keyword evidence="10" id="KW-0406">Ion transport</keyword>
<keyword evidence="6 10" id="KW-0407">Ion channel</keyword>
<dbReference type="GO" id="GO:0140114">
    <property type="term" value="P:cellular detoxification of fluoride"/>
    <property type="evidence" value="ECO:0007669"/>
    <property type="project" value="UniProtKB-UniRule"/>
</dbReference>
<dbReference type="GO" id="GO:0005886">
    <property type="term" value="C:plasma membrane"/>
    <property type="evidence" value="ECO:0007669"/>
    <property type="project" value="UniProtKB-SubCell"/>
</dbReference>
<comment type="similarity">
    <text evidence="7 10">Belongs to the fluoride channel Fluc/FEX (TC 1.A.43) family.</text>
</comment>
<dbReference type="HAMAP" id="MF_00454">
    <property type="entry name" value="FluC"/>
    <property type="match status" value="1"/>
</dbReference>
<reference evidence="11 12" key="1">
    <citation type="submission" date="2020-08" db="EMBL/GenBank/DDBJ databases">
        <authorList>
            <person name="Liu C."/>
            <person name="Sun Q."/>
        </authorList>
    </citation>
    <scope>NUCLEOTIDE SEQUENCE [LARGE SCALE GENOMIC DNA]</scope>
    <source>
        <strain evidence="11 12">NSJ-61</strain>
    </source>
</reference>
<comment type="catalytic activity">
    <reaction evidence="8">
        <text>fluoride(in) = fluoride(out)</text>
        <dbReference type="Rhea" id="RHEA:76159"/>
        <dbReference type="ChEBI" id="CHEBI:17051"/>
    </reaction>
    <physiologicalReaction direction="left-to-right" evidence="8">
        <dbReference type="Rhea" id="RHEA:76160"/>
    </physiologicalReaction>
</comment>
<evidence type="ECO:0000256" key="8">
    <source>
        <dbReference type="ARBA" id="ARBA00035585"/>
    </source>
</evidence>
<feature type="binding site" evidence="10">
    <location>
        <position position="71"/>
    </location>
    <ligand>
        <name>Na(+)</name>
        <dbReference type="ChEBI" id="CHEBI:29101"/>
        <note>structural</note>
    </ligand>
</feature>
<dbReference type="KEGG" id="ehn:H9Q80_10910"/>
<evidence type="ECO:0000313" key="12">
    <source>
        <dbReference type="Proteomes" id="UP000515856"/>
    </source>
</evidence>
<keyword evidence="2 10" id="KW-1003">Cell membrane</keyword>
<keyword evidence="10" id="KW-0813">Transport</keyword>
<evidence type="ECO:0000256" key="1">
    <source>
        <dbReference type="ARBA" id="ARBA00004651"/>
    </source>
</evidence>
<keyword evidence="4 10" id="KW-1133">Transmembrane helix</keyword>
<dbReference type="InterPro" id="IPR003691">
    <property type="entry name" value="FluC"/>
</dbReference>
<dbReference type="AlphaFoldDB" id="A0A7G9GJ13"/>
<proteinExistence type="inferred from homology"/>
<evidence type="ECO:0000256" key="6">
    <source>
        <dbReference type="ARBA" id="ARBA00023303"/>
    </source>
</evidence>
<dbReference type="NCBIfam" id="TIGR00494">
    <property type="entry name" value="crcB"/>
    <property type="match status" value="1"/>
</dbReference>
<evidence type="ECO:0000256" key="2">
    <source>
        <dbReference type="ARBA" id="ARBA00022475"/>
    </source>
</evidence>
<dbReference type="GO" id="GO:0046872">
    <property type="term" value="F:metal ion binding"/>
    <property type="evidence" value="ECO:0007669"/>
    <property type="project" value="UniProtKB-KW"/>
</dbReference>
<dbReference type="EMBL" id="CP060636">
    <property type="protein sequence ID" value="QNM10795.1"/>
    <property type="molecule type" value="Genomic_DNA"/>
</dbReference>
<evidence type="ECO:0000313" key="11">
    <source>
        <dbReference type="EMBL" id="QNM10795.1"/>
    </source>
</evidence>
<feature type="transmembrane region" description="Helical" evidence="10">
    <location>
        <begin position="91"/>
        <end position="117"/>
    </location>
</feature>
<accession>A0A7G9GJ13</accession>
<dbReference type="GO" id="GO:0062054">
    <property type="term" value="F:fluoride channel activity"/>
    <property type="evidence" value="ECO:0007669"/>
    <property type="project" value="UniProtKB-UniRule"/>
</dbReference>
<keyword evidence="12" id="KW-1185">Reference proteome</keyword>
<dbReference type="Pfam" id="PF02537">
    <property type="entry name" value="CRCB"/>
    <property type="match status" value="1"/>
</dbReference>
<name>A0A7G9GJ13_9FIRM</name>
<evidence type="ECO:0000256" key="3">
    <source>
        <dbReference type="ARBA" id="ARBA00022692"/>
    </source>
</evidence>
<comment type="function">
    <text evidence="9 10">Fluoride-specific ion channel. Important for reducing fluoride concentration in the cell, thus reducing its toxicity.</text>
</comment>
<keyword evidence="10" id="KW-0479">Metal-binding</keyword>
<gene>
    <name evidence="10 11" type="primary">crcB</name>
    <name evidence="10" type="synonym">fluC</name>
    <name evidence="11" type="ORF">H9Q80_10910</name>
</gene>
<evidence type="ECO:0000256" key="7">
    <source>
        <dbReference type="ARBA" id="ARBA00035120"/>
    </source>
</evidence>
<evidence type="ECO:0000256" key="4">
    <source>
        <dbReference type="ARBA" id="ARBA00022989"/>
    </source>
</evidence>